<name>A0A6P0C9L1_9RHOB</name>
<protein>
    <submittedName>
        <fullName evidence="2">Uncharacterized protein</fullName>
    </submittedName>
</protein>
<organism evidence="2 3">
    <name type="scientific">Sulfitobacter sediminilitoris</name>
    <dbReference type="NCBI Taxonomy" id="2698830"/>
    <lineage>
        <taxon>Bacteria</taxon>
        <taxon>Pseudomonadati</taxon>
        <taxon>Pseudomonadota</taxon>
        <taxon>Alphaproteobacteria</taxon>
        <taxon>Rhodobacterales</taxon>
        <taxon>Roseobacteraceae</taxon>
        <taxon>Sulfitobacter</taxon>
    </lineage>
</organism>
<dbReference type="Proteomes" id="UP000468591">
    <property type="component" value="Unassembled WGS sequence"/>
</dbReference>
<reference evidence="2 3" key="1">
    <citation type="submission" date="2020-01" db="EMBL/GenBank/DDBJ databases">
        <title>Sulfitobacter sediminilitoris sp. nov., isolated from a tidal flat.</title>
        <authorList>
            <person name="Park S."/>
            <person name="Yoon J.-H."/>
        </authorList>
    </citation>
    <scope>NUCLEOTIDE SEQUENCE [LARGE SCALE GENOMIC DNA]</scope>
    <source>
        <strain evidence="2 3">JBTF-M27</strain>
    </source>
</reference>
<comment type="caution">
    <text evidence="2">The sequence shown here is derived from an EMBL/GenBank/DDBJ whole genome shotgun (WGS) entry which is preliminary data.</text>
</comment>
<feature type="compositionally biased region" description="Low complexity" evidence="1">
    <location>
        <begin position="32"/>
        <end position="62"/>
    </location>
</feature>
<keyword evidence="3" id="KW-1185">Reference proteome</keyword>
<feature type="region of interest" description="Disordered" evidence="1">
    <location>
        <begin position="30"/>
        <end position="125"/>
    </location>
</feature>
<evidence type="ECO:0000313" key="3">
    <source>
        <dbReference type="Proteomes" id="UP000468591"/>
    </source>
</evidence>
<dbReference type="RefSeq" id="WP_164353812.1">
    <property type="nucleotide sequence ID" value="NZ_JAABNT010000005.1"/>
</dbReference>
<evidence type="ECO:0000256" key="1">
    <source>
        <dbReference type="SAM" id="MobiDB-lite"/>
    </source>
</evidence>
<proteinExistence type="predicted"/>
<accession>A0A6P0C9L1</accession>
<dbReference type="AlphaFoldDB" id="A0A6P0C9L1"/>
<sequence>MSSILLSNPFTAPQPAANMPQDVAAAISVAPTQATSSTSDTGDASSFAGSGSGTGTSNQGNTVAFFQSRDRANWGRPTDATGGSVIGAQAQEYTSETPFGVDLPEVDMPDPLPTSPFLKGAQGDA</sequence>
<gene>
    <name evidence="2" type="ORF">GV827_10800</name>
</gene>
<evidence type="ECO:0000313" key="2">
    <source>
        <dbReference type="EMBL" id="NEK22891.1"/>
    </source>
</evidence>
<dbReference type="EMBL" id="JAABNT010000005">
    <property type="protein sequence ID" value="NEK22891.1"/>
    <property type="molecule type" value="Genomic_DNA"/>
</dbReference>